<evidence type="ECO:0000256" key="4">
    <source>
        <dbReference type="ARBA" id="ARBA00022989"/>
    </source>
</evidence>
<reference evidence="7 8" key="1">
    <citation type="submission" date="2019-01" db="EMBL/GenBank/DDBJ databases">
        <title>Novel species of Nocardioides.</title>
        <authorList>
            <person name="Liu Q."/>
            <person name="Xin Y.-H."/>
        </authorList>
    </citation>
    <scope>NUCLEOTIDE SEQUENCE [LARGE SCALE GENOMIC DNA]</scope>
    <source>
        <strain evidence="7 8">CGMCC 4.6875</strain>
    </source>
</reference>
<protein>
    <recommendedName>
        <fullName evidence="6">Probable membrane transporter protein</fullName>
    </recommendedName>
</protein>
<feature type="transmembrane region" description="Helical" evidence="6">
    <location>
        <begin position="103"/>
        <end position="120"/>
    </location>
</feature>
<feature type="transmembrane region" description="Helical" evidence="6">
    <location>
        <begin position="207"/>
        <end position="227"/>
    </location>
</feature>
<feature type="transmembrane region" description="Helical" evidence="6">
    <location>
        <begin position="7"/>
        <end position="31"/>
    </location>
</feature>
<evidence type="ECO:0000256" key="5">
    <source>
        <dbReference type="ARBA" id="ARBA00023136"/>
    </source>
</evidence>
<comment type="caution">
    <text evidence="7">The sequence shown here is derived from an EMBL/GenBank/DDBJ whole genome shotgun (WGS) entry which is preliminary data.</text>
</comment>
<comment type="similarity">
    <text evidence="2 6">Belongs to the 4-toluene sulfonate uptake permease (TSUP) (TC 2.A.102) family.</text>
</comment>
<feature type="transmembrane region" description="Helical" evidence="6">
    <location>
        <begin position="169"/>
        <end position="195"/>
    </location>
</feature>
<dbReference type="PANTHER" id="PTHR43701:SF5">
    <property type="entry name" value="MEMBRANE TRANSPORTER PROTEIN-RELATED"/>
    <property type="match status" value="1"/>
</dbReference>
<dbReference type="PANTHER" id="PTHR43701">
    <property type="entry name" value="MEMBRANE TRANSPORTER PROTEIN MJ0441-RELATED"/>
    <property type="match status" value="1"/>
</dbReference>
<proteinExistence type="inferred from homology"/>
<evidence type="ECO:0000313" key="8">
    <source>
        <dbReference type="Proteomes" id="UP000293291"/>
    </source>
</evidence>
<keyword evidence="8" id="KW-1185">Reference proteome</keyword>
<feature type="transmembrane region" description="Helical" evidence="6">
    <location>
        <begin position="79"/>
        <end position="97"/>
    </location>
</feature>
<evidence type="ECO:0000256" key="2">
    <source>
        <dbReference type="ARBA" id="ARBA00009142"/>
    </source>
</evidence>
<feature type="transmembrane region" description="Helical" evidence="6">
    <location>
        <begin position="239"/>
        <end position="257"/>
    </location>
</feature>
<name>A0A4Q2S8E5_9ACTN</name>
<keyword evidence="6" id="KW-1003">Cell membrane</keyword>
<accession>A0A4Q2S8E5</accession>
<organism evidence="7 8">
    <name type="scientific">Nocardioides ganghwensis</name>
    <dbReference type="NCBI Taxonomy" id="252230"/>
    <lineage>
        <taxon>Bacteria</taxon>
        <taxon>Bacillati</taxon>
        <taxon>Actinomycetota</taxon>
        <taxon>Actinomycetes</taxon>
        <taxon>Propionibacteriales</taxon>
        <taxon>Nocardioidaceae</taxon>
        <taxon>Nocardioides</taxon>
    </lineage>
</organism>
<dbReference type="InterPro" id="IPR002781">
    <property type="entry name" value="TM_pro_TauE-like"/>
</dbReference>
<feature type="transmembrane region" description="Helical" evidence="6">
    <location>
        <begin position="140"/>
        <end position="163"/>
    </location>
</feature>
<sequence length="258" mass="26449">MDWQRDLVGLVAGFVLATVITPVGVSGAVFLLPVQLSVLHVPNPRVTPTNLLFNVISGPGGLARYRRRGQFDRALTRQLLAGSVPGVVLGALIRVYVVADPDVFRALAAAVLAPVGLFILRKPAPGSIERRLSPRTVRVLAFVIGVVGGIYGIGGGSVLGPILVGTGMAVATVAPVALLSTWVTSLVGVVTYAVIALDATGPVAPDWSLGVATGLGGLAGGWVGASLQPHIPERALRTLLGVMALALAVLYLVQVVLG</sequence>
<keyword evidence="3 6" id="KW-0812">Transmembrane</keyword>
<dbReference type="InterPro" id="IPR051598">
    <property type="entry name" value="TSUP/Inactive_protease-like"/>
</dbReference>
<dbReference type="Pfam" id="PF01925">
    <property type="entry name" value="TauE"/>
    <property type="match status" value="1"/>
</dbReference>
<dbReference type="EMBL" id="SDWU01000021">
    <property type="protein sequence ID" value="RYB98819.1"/>
    <property type="molecule type" value="Genomic_DNA"/>
</dbReference>
<evidence type="ECO:0000256" key="1">
    <source>
        <dbReference type="ARBA" id="ARBA00004141"/>
    </source>
</evidence>
<gene>
    <name evidence="7" type="ORF">EUA07_17440</name>
</gene>
<evidence type="ECO:0000256" key="3">
    <source>
        <dbReference type="ARBA" id="ARBA00022692"/>
    </source>
</evidence>
<dbReference type="Proteomes" id="UP000293291">
    <property type="component" value="Unassembled WGS sequence"/>
</dbReference>
<dbReference type="AlphaFoldDB" id="A0A4Q2S8E5"/>
<comment type="subcellular location">
    <subcellularLocation>
        <location evidence="6">Cell membrane</location>
        <topology evidence="6">Multi-pass membrane protein</topology>
    </subcellularLocation>
    <subcellularLocation>
        <location evidence="1">Membrane</location>
        <topology evidence="1">Multi-pass membrane protein</topology>
    </subcellularLocation>
</comment>
<feature type="transmembrane region" description="Helical" evidence="6">
    <location>
        <begin position="51"/>
        <end position="67"/>
    </location>
</feature>
<dbReference type="OrthoDB" id="9788634at2"/>
<keyword evidence="4 6" id="KW-1133">Transmembrane helix</keyword>
<evidence type="ECO:0000256" key="6">
    <source>
        <dbReference type="RuleBase" id="RU363041"/>
    </source>
</evidence>
<keyword evidence="5 6" id="KW-0472">Membrane</keyword>
<dbReference type="GO" id="GO:0005886">
    <property type="term" value="C:plasma membrane"/>
    <property type="evidence" value="ECO:0007669"/>
    <property type="project" value="UniProtKB-SubCell"/>
</dbReference>
<evidence type="ECO:0000313" key="7">
    <source>
        <dbReference type="EMBL" id="RYB98819.1"/>
    </source>
</evidence>